<proteinExistence type="predicted"/>
<dbReference type="RefSeq" id="WP_159441248.1">
    <property type="nucleotide sequence ID" value="NZ_FRFE01000006.1"/>
</dbReference>
<dbReference type="AlphaFoldDB" id="A0A1M7Y358"/>
<evidence type="ECO:0000313" key="1">
    <source>
        <dbReference type="EMBL" id="SHO46576.1"/>
    </source>
</evidence>
<organism evidence="1 2">
    <name type="scientific">Desulfopila aestuarii DSM 18488</name>
    <dbReference type="NCBI Taxonomy" id="1121416"/>
    <lineage>
        <taxon>Bacteria</taxon>
        <taxon>Pseudomonadati</taxon>
        <taxon>Thermodesulfobacteriota</taxon>
        <taxon>Desulfobulbia</taxon>
        <taxon>Desulfobulbales</taxon>
        <taxon>Desulfocapsaceae</taxon>
        <taxon>Desulfopila</taxon>
    </lineage>
</organism>
<gene>
    <name evidence="1" type="ORF">SAMN02745220_01546</name>
</gene>
<dbReference type="Proteomes" id="UP000184603">
    <property type="component" value="Unassembled WGS sequence"/>
</dbReference>
<dbReference type="STRING" id="1121416.SAMN02745220_01546"/>
<name>A0A1M7Y358_9BACT</name>
<accession>A0A1M7Y358</accession>
<dbReference type="EMBL" id="FRFE01000006">
    <property type="protein sequence ID" value="SHO46576.1"/>
    <property type="molecule type" value="Genomic_DNA"/>
</dbReference>
<reference evidence="1 2" key="1">
    <citation type="submission" date="2016-12" db="EMBL/GenBank/DDBJ databases">
        <authorList>
            <person name="Song W.-J."/>
            <person name="Kurnit D.M."/>
        </authorList>
    </citation>
    <scope>NUCLEOTIDE SEQUENCE [LARGE SCALE GENOMIC DNA]</scope>
    <source>
        <strain evidence="1 2">DSM 18488</strain>
    </source>
</reference>
<protein>
    <submittedName>
        <fullName evidence="1">Uncharacterized protein</fullName>
    </submittedName>
</protein>
<dbReference type="OrthoDB" id="5432814at2"/>
<evidence type="ECO:0000313" key="2">
    <source>
        <dbReference type="Proteomes" id="UP000184603"/>
    </source>
</evidence>
<keyword evidence="2" id="KW-1185">Reference proteome</keyword>
<sequence>MTQEPKTNDELTEQELDNLDANLLEIELLYKSRCVSAPNGSNVVVREIEKNDK</sequence>